<gene>
    <name evidence="5" type="ORF">HF863_01935</name>
</gene>
<dbReference type="Proteomes" id="UP000563853">
    <property type="component" value="Unassembled WGS sequence"/>
</dbReference>
<reference evidence="5 6" key="1">
    <citation type="submission" date="2020-04" db="EMBL/GenBank/DDBJ databases">
        <authorList>
            <person name="Hitch T.C.A."/>
            <person name="Wylensek D."/>
            <person name="Clavel T."/>
        </authorList>
    </citation>
    <scope>NUCLEOTIDE SEQUENCE [LARGE SCALE GENOMIC DNA]</scope>
    <source>
        <strain evidence="5 6">WCA-389-WT-5H1</strain>
    </source>
</reference>
<evidence type="ECO:0000256" key="4">
    <source>
        <dbReference type="PIRNR" id="PIRNR006078"/>
    </source>
</evidence>
<protein>
    <submittedName>
        <fullName evidence="5">Glycerate kinase</fullName>
    </submittedName>
</protein>
<name>A0A848C8G9_9LACO</name>
<accession>A0A848C8G9</accession>
<dbReference type="InterPro" id="IPR018193">
    <property type="entry name" value="Glyc_kinase_flavodox-like_fold"/>
</dbReference>
<dbReference type="NCBIfam" id="TIGR00045">
    <property type="entry name" value="glycerate kinase"/>
    <property type="match status" value="1"/>
</dbReference>
<dbReference type="AlphaFoldDB" id="A0A848C8G9"/>
<dbReference type="GO" id="GO:0031388">
    <property type="term" value="P:organic acid phosphorylation"/>
    <property type="evidence" value="ECO:0007669"/>
    <property type="project" value="UniProtKB-UniRule"/>
</dbReference>
<dbReference type="InterPro" id="IPR036129">
    <property type="entry name" value="Glycerate_kinase_sf"/>
</dbReference>
<keyword evidence="2 4" id="KW-0808">Transferase</keyword>
<dbReference type="PANTHER" id="PTHR21599:SF0">
    <property type="entry name" value="GLYCERATE KINASE"/>
    <property type="match status" value="1"/>
</dbReference>
<dbReference type="InterPro" id="IPR004381">
    <property type="entry name" value="Glycerate_kinase"/>
</dbReference>
<dbReference type="GO" id="GO:0008887">
    <property type="term" value="F:glycerate kinase activity"/>
    <property type="evidence" value="ECO:0007669"/>
    <property type="project" value="UniProtKB-UniRule"/>
</dbReference>
<dbReference type="RefSeq" id="WP_170091177.1">
    <property type="nucleotide sequence ID" value="NZ_JABAFP010000004.1"/>
</dbReference>
<dbReference type="SUPFAM" id="SSF110738">
    <property type="entry name" value="Glycerate kinase I"/>
    <property type="match status" value="1"/>
</dbReference>
<dbReference type="Pfam" id="PF02595">
    <property type="entry name" value="Gly_kinase"/>
    <property type="match status" value="1"/>
</dbReference>
<evidence type="ECO:0000313" key="5">
    <source>
        <dbReference type="EMBL" id="NME41542.1"/>
    </source>
</evidence>
<dbReference type="EMBL" id="JABAFP010000004">
    <property type="protein sequence ID" value="NME41542.1"/>
    <property type="molecule type" value="Genomic_DNA"/>
</dbReference>
<comment type="caution">
    <text evidence="5">The sequence shown here is derived from an EMBL/GenBank/DDBJ whole genome shotgun (WGS) entry which is preliminary data.</text>
</comment>
<dbReference type="Gene3D" id="3.90.1510.10">
    <property type="entry name" value="Glycerate kinase, domain 2"/>
    <property type="match status" value="1"/>
</dbReference>
<keyword evidence="3 4" id="KW-0418">Kinase</keyword>
<dbReference type="InterPro" id="IPR018197">
    <property type="entry name" value="Glycerate_kinase_RE-like"/>
</dbReference>
<evidence type="ECO:0000256" key="3">
    <source>
        <dbReference type="ARBA" id="ARBA00022777"/>
    </source>
</evidence>
<dbReference type="Gene3D" id="3.40.50.10350">
    <property type="entry name" value="Glycerate kinase, domain 1"/>
    <property type="match status" value="1"/>
</dbReference>
<evidence type="ECO:0000313" key="6">
    <source>
        <dbReference type="Proteomes" id="UP000563853"/>
    </source>
</evidence>
<comment type="similarity">
    <text evidence="1 4">Belongs to the glycerate kinase type-1 family.</text>
</comment>
<evidence type="ECO:0000256" key="1">
    <source>
        <dbReference type="ARBA" id="ARBA00006284"/>
    </source>
</evidence>
<evidence type="ECO:0000256" key="2">
    <source>
        <dbReference type="ARBA" id="ARBA00022679"/>
    </source>
</evidence>
<organism evidence="5 6">
    <name type="scientific">Ligilactobacillus agilis</name>
    <dbReference type="NCBI Taxonomy" id="1601"/>
    <lineage>
        <taxon>Bacteria</taxon>
        <taxon>Bacillati</taxon>
        <taxon>Bacillota</taxon>
        <taxon>Bacilli</taxon>
        <taxon>Lactobacillales</taxon>
        <taxon>Lactobacillaceae</taxon>
        <taxon>Ligilactobacillus</taxon>
    </lineage>
</organism>
<sequence>MTRVLIAADSFKGSASSKEVATYLAAGIKKVERNVQITEVSIADGGEGTVESILDARGGKTYFSQVVGPFGKEVTAKWGMIADNQAVIEVAEAAGIAIAPTELNPLVATTYGVGQLIDEAIAKGAKQIYVGLGGSASNDGGVGLAQALGGHFLDKEGKEIGLGGRELNKIWSVDLTDLDRKLDGIEIVGLSDVTNPLTGPEGASIIFGPQKGASAKDVELLDQNLNHLANLVDEVRGHEYRTEPGAGAAGGTGYALMALLGGVLHSGINEVMRIIQLEEKIATCDLVITGEGQIDGQSLMGKAPIGVAKLAKKQGLPVIAVAGGIGENIEAVYDAGIDLVISSTTKPMTVKEAMSQTAKLLTAAGYTAMKAYLLGKKS</sequence>
<proteinExistence type="inferred from homology"/>
<dbReference type="PIRSF" id="PIRSF006078">
    <property type="entry name" value="GlxK"/>
    <property type="match status" value="1"/>
</dbReference>
<dbReference type="PANTHER" id="PTHR21599">
    <property type="entry name" value="GLYCERATE KINASE"/>
    <property type="match status" value="1"/>
</dbReference>